<sequence length="245" mass="26208">MTTALALLAGVLAALWWFVRARGRPVGRAARYVRWMRRAMLGFAVPVVVVLAVLGRIDALWVMPAEFEPLRAWLPVMAPIDLMIGALAGISIGLAVAAVRALRGARPIGRPGALTPRNRAELPWGAAIAVVAGVTEEPFFRLVLPLLVTLVTGSALAGFGVATLLFGALHRYQGWRGMVATTLFGGVMTSVYLMSGALWLVMLIHALIDLNGLVVWPALSPQWLSEDRGRGVSPEVGCSREGAKQ</sequence>
<keyword evidence="2" id="KW-1133">Transmembrane helix</keyword>
<evidence type="ECO:0000313" key="4">
    <source>
        <dbReference type="EMBL" id="MBJ6120304.1"/>
    </source>
</evidence>
<keyword evidence="4" id="KW-0645">Protease</keyword>
<reference evidence="5" key="1">
    <citation type="submission" date="2020-12" db="EMBL/GenBank/DDBJ databases">
        <title>Hymenobacter sp.</title>
        <authorList>
            <person name="Kim M.K."/>
        </authorList>
    </citation>
    <scope>NUCLEOTIDE SEQUENCE [LARGE SCALE GENOMIC DNA]</scope>
    <source>
        <strain evidence="5">BT553</strain>
    </source>
</reference>
<dbReference type="RefSeq" id="WP_199034038.1">
    <property type="nucleotide sequence ID" value="NZ_JAELXS010000001.1"/>
</dbReference>
<organism evidence="4 5">
    <name type="scientific">Sphingomonas mollis</name>
    <dbReference type="NCBI Taxonomy" id="2795726"/>
    <lineage>
        <taxon>Bacteria</taxon>
        <taxon>Pseudomonadati</taxon>
        <taxon>Pseudomonadota</taxon>
        <taxon>Alphaproteobacteria</taxon>
        <taxon>Sphingomonadales</taxon>
        <taxon>Sphingomonadaceae</taxon>
        <taxon>Sphingomonas</taxon>
    </lineage>
</organism>
<dbReference type="Proteomes" id="UP000640426">
    <property type="component" value="Unassembled WGS sequence"/>
</dbReference>
<comment type="caution">
    <text evidence="4">The sequence shown here is derived from an EMBL/GenBank/DDBJ whole genome shotgun (WGS) entry which is preliminary data.</text>
</comment>
<keyword evidence="4" id="KW-0378">Hydrolase</keyword>
<name>A0ABS0XJT7_9SPHN</name>
<keyword evidence="2" id="KW-0472">Membrane</keyword>
<feature type="domain" description="CAAX prenyl protease 2/Lysostaphin resistance protein A-like" evidence="3">
    <location>
        <begin position="121"/>
        <end position="210"/>
    </location>
</feature>
<evidence type="ECO:0000313" key="5">
    <source>
        <dbReference type="Proteomes" id="UP000640426"/>
    </source>
</evidence>
<dbReference type="InterPro" id="IPR003675">
    <property type="entry name" value="Rce1/LyrA-like_dom"/>
</dbReference>
<protein>
    <submittedName>
        <fullName evidence="4">CPBP family intramembrane metalloprotease</fullName>
    </submittedName>
</protein>
<evidence type="ECO:0000259" key="3">
    <source>
        <dbReference type="Pfam" id="PF02517"/>
    </source>
</evidence>
<keyword evidence="5" id="KW-1185">Reference proteome</keyword>
<evidence type="ECO:0000256" key="1">
    <source>
        <dbReference type="SAM" id="MobiDB-lite"/>
    </source>
</evidence>
<feature type="transmembrane region" description="Helical" evidence="2">
    <location>
        <begin position="39"/>
        <end position="61"/>
    </location>
</feature>
<dbReference type="Pfam" id="PF02517">
    <property type="entry name" value="Rce1-like"/>
    <property type="match status" value="1"/>
</dbReference>
<keyword evidence="4" id="KW-0482">Metalloprotease</keyword>
<proteinExistence type="predicted"/>
<dbReference type="EMBL" id="JAELXS010000001">
    <property type="protein sequence ID" value="MBJ6120304.1"/>
    <property type="molecule type" value="Genomic_DNA"/>
</dbReference>
<feature type="transmembrane region" description="Helical" evidence="2">
    <location>
        <begin position="181"/>
        <end position="208"/>
    </location>
</feature>
<feature type="transmembrane region" description="Helical" evidence="2">
    <location>
        <begin position="142"/>
        <end position="169"/>
    </location>
</feature>
<dbReference type="GO" id="GO:0008237">
    <property type="term" value="F:metallopeptidase activity"/>
    <property type="evidence" value="ECO:0007669"/>
    <property type="project" value="UniProtKB-KW"/>
</dbReference>
<evidence type="ECO:0000256" key="2">
    <source>
        <dbReference type="SAM" id="Phobius"/>
    </source>
</evidence>
<keyword evidence="2" id="KW-0812">Transmembrane</keyword>
<feature type="region of interest" description="Disordered" evidence="1">
    <location>
        <begin position="226"/>
        <end position="245"/>
    </location>
</feature>
<accession>A0ABS0XJT7</accession>
<gene>
    <name evidence="4" type="ORF">JAO74_00715</name>
</gene>
<feature type="transmembrane region" description="Helical" evidence="2">
    <location>
        <begin position="82"/>
        <end position="102"/>
    </location>
</feature>